<accession>A0ABT2X3R0</accession>
<dbReference type="InterPro" id="IPR006665">
    <property type="entry name" value="OmpA-like"/>
</dbReference>
<feature type="chain" id="PRO_5047215390" evidence="5">
    <location>
        <begin position="18"/>
        <end position="306"/>
    </location>
</feature>
<dbReference type="PROSITE" id="PS51123">
    <property type="entry name" value="OMPA_2"/>
    <property type="match status" value="1"/>
</dbReference>
<dbReference type="PANTHER" id="PTHR30329">
    <property type="entry name" value="STATOR ELEMENT OF FLAGELLAR MOTOR COMPLEX"/>
    <property type="match status" value="1"/>
</dbReference>
<evidence type="ECO:0000256" key="2">
    <source>
        <dbReference type="ARBA" id="ARBA00023136"/>
    </source>
</evidence>
<dbReference type="PRINTS" id="PR01021">
    <property type="entry name" value="OMPADOMAIN"/>
</dbReference>
<gene>
    <name evidence="7" type="ORF">OEZ60_11180</name>
</gene>
<dbReference type="Proteomes" id="UP001209535">
    <property type="component" value="Unassembled WGS sequence"/>
</dbReference>
<dbReference type="Gene3D" id="3.30.1330.60">
    <property type="entry name" value="OmpA-like domain"/>
    <property type="match status" value="1"/>
</dbReference>
<dbReference type="Pfam" id="PF00691">
    <property type="entry name" value="OmpA"/>
    <property type="match status" value="1"/>
</dbReference>
<sequence length="306" mass="32713">MKRLALTLLLLAPAAQAAPTLALPPQAARTAEEARSVGSYALPVGPWSAGRIETLATEGEVSRTAWRVPDPDLTTMGLLATLRDQLREEGFEVLFECDTDRCGGFDFRFGTPVLAEPEMHVDLGDFRFLSARRGAEPTADYVSLLVSRSTNGGYVQMTRVGPALPKPAELVKAAAPAQPEVVRLPGELDGMGRMVLDGLAFPPGTANLADDRFASIETLAGWLKAHPDTRVALLGHTDAVGPLATNITLSRARAEAVMERLVAVYGVDRAQLSADGLGYLSPRASNLTPEGRAENRRVEAMITSTR</sequence>
<evidence type="ECO:0000256" key="5">
    <source>
        <dbReference type="SAM" id="SignalP"/>
    </source>
</evidence>
<dbReference type="SUPFAM" id="SSF103088">
    <property type="entry name" value="OmpA-like"/>
    <property type="match status" value="1"/>
</dbReference>
<keyword evidence="5" id="KW-0732">Signal</keyword>
<dbReference type="PANTHER" id="PTHR30329:SF21">
    <property type="entry name" value="LIPOPROTEIN YIAD-RELATED"/>
    <property type="match status" value="1"/>
</dbReference>
<dbReference type="EMBL" id="JAOVQO010000009">
    <property type="protein sequence ID" value="MCU9848573.1"/>
    <property type="molecule type" value="Genomic_DNA"/>
</dbReference>
<dbReference type="InterPro" id="IPR006664">
    <property type="entry name" value="OMP_bac"/>
</dbReference>
<dbReference type="InterPro" id="IPR036737">
    <property type="entry name" value="OmpA-like_sf"/>
</dbReference>
<comment type="caution">
    <text evidence="7">The sequence shown here is derived from an EMBL/GenBank/DDBJ whole genome shotgun (WGS) entry which is preliminary data.</text>
</comment>
<evidence type="ECO:0000313" key="7">
    <source>
        <dbReference type="EMBL" id="MCU9848573.1"/>
    </source>
</evidence>
<evidence type="ECO:0000256" key="3">
    <source>
        <dbReference type="ARBA" id="ARBA00023237"/>
    </source>
</evidence>
<feature type="signal peptide" evidence="5">
    <location>
        <begin position="1"/>
        <end position="17"/>
    </location>
</feature>
<evidence type="ECO:0000256" key="4">
    <source>
        <dbReference type="PROSITE-ProRule" id="PRU00473"/>
    </source>
</evidence>
<comment type="subcellular location">
    <subcellularLocation>
        <location evidence="1">Cell outer membrane</location>
    </subcellularLocation>
</comment>
<protein>
    <submittedName>
        <fullName evidence="7">OmpA family protein</fullName>
    </submittedName>
</protein>
<evidence type="ECO:0000256" key="1">
    <source>
        <dbReference type="ARBA" id="ARBA00004442"/>
    </source>
</evidence>
<name>A0ABT2X3R0_9RHOB</name>
<evidence type="ECO:0000259" key="6">
    <source>
        <dbReference type="PROSITE" id="PS51123"/>
    </source>
</evidence>
<reference evidence="7 8" key="1">
    <citation type="submission" date="2022-10" db="EMBL/GenBank/DDBJ databases">
        <title>Defluviimonas sp. nov., isolated from ocean surface sediments.</title>
        <authorList>
            <person name="He W."/>
            <person name="Wang L."/>
            <person name="Zhang D.-F."/>
        </authorList>
    </citation>
    <scope>NUCLEOTIDE SEQUENCE [LARGE SCALE GENOMIC DNA]</scope>
    <source>
        <strain evidence="7 8">WL0024</strain>
    </source>
</reference>
<organism evidence="7 8">
    <name type="scientific">Albidovulum salinarum</name>
    <dbReference type="NCBI Taxonomy" id="2984153"/>
    <lineage>
        <taxon>Bacteria</taxon>
        <taxon>Pseudomonadati</taxon>
        <taxon>Pseudomonadota</taxon>
        <taxon>Alphaproteobacteria</taxon>
        <taxon>Rhodobacterales</taxon>
        <taxon>Paracoccaceae</taxon>
        <taxon>Albidovulum</taxon>
    </lineage>
</organism>
<feature type="domain" description="OmpA-like" evidence="6">
    <location>
        <begin position="188"/>
        <end position="306"/>
    </location>
</feature>
<keyword evidence="3" id="KW-0998">Cell outer membrane</keyword>
<keyword evidence="2 4" id="KW-0472">Membrane</keyword>
<dbReference type="RefSeq" id="WP_263336046.1">
    <property type="nucleotide sequence ID" value="NZ_JAOVQO010000009.1"/>
</dbReference>
<proteinExistence type="predicted"/>
<dbReference type="InterPro" id="IPR050330">
    <property type="entry name" value="Bact_OuterMem_StrucFunc"/>
</dbReference>
<dbReference type="CDD" id="cd07185">
    <property type="entry name" value="OmpA_C-like"/>
    <property type="match status" value="1"/>
</dbReference>
<keyword evidence="8" id="KW-1185">Reference proteome</keyword>
<evidence type="ECO:0000313" key="8">
    <source>
        <dbReference type="Proteomes" id="UP001209535"/>
    </source>
</evidence>